<dbReference type="Proteomes" id="UP001221757">
    <property type="component" value="Unassembled WGS sequence"/>
</dbReference>
<keyword evidence="3" id="KW-1185">Reference proteome</keyword>
<evidence type="ECO:0000313" key="2">
    <source>
        <dbReference type="EMBL" id="KAJ7663466.1"/>
    </source>
</evidence>
<accession>A0AAD7CXL4</accession>
<dbReference type="AlphaFoldDB" id="A0AAD7CXL4"/>
<comment type="caution">
    <text evidence="2">The sequence shown here is derived from an EMBL/GenBank/DDBJ whole genome shotgun (WGS) entry which is preliminary data.</text>
</comment>
<sequence>MCAFLLFYQVFLLLLFFFLWAWDAPYVRRVRGARRNLRRCGGVVVREELERTPCSVAGVGACTGGCAVFSSTSRLKGAAPLRDVSAAHPRPRCRDMPPSG</sequence>
<evidence type="ECO:0000256" key="1">
    <source>
        <dbReference type="SAM" id="MobiDB-lite"/>
    </source>
</evidence>
<dbReference type="EMBL" id="JARKIE010000234">
    <property type="protein sequence ID" value="KAJ7663466.1"/>
    <property type="molecule type" value="Genomic_DNA"/>
</dbReference>
<protein>
    <submittedName>
        <fullName evidence="2">Uncharacterized protein</fullName>
    </submittedName>
</protein>
<proteinExistence type="predicted"/>
<feature type="region of interest" description="Disordered" evidence="1">
    <location>
        <begin position="80"/>
        <end position="100"/>
    </location>
</feature>
<organism evidence="2 3">
    <name type="scientific">Mycena rosella</name>
    <name type="common">Pink bonnet</name>
    <name type="synonym">Agaricus rosellus</name>
    <dbReference type="NCBI Taxonomy" id="1033263"/>
    <lineage>
        <taxon>Eukaryota</taxon>
        <taxon>Fungi</taxon>
        <taxon>Dikarya</taxon>
        <taxon>Basidiomycota</taxon>
        <taxon>Agaricomycotina</taxon>
        <taxon>Agaricomycetes</taxon>
        <taxon>Agaricomycetidae</taxon>
        <taxon>Agaricales</taxon>
        <taxon>Marasmiineae</taxon>
        <taxon>Mycenaceae</taxon>
        <taxon>Mycena</taxon>
    </lineage>
</organism>
<evidence type="ECO:0000313" key="3">
    <source>
        <dbReference type="Proteomes" id="UP001221757"/>
    </source>
</evidence>
<gene>
    <name evidence="2" type="ORF">B0H17DRAFT_1092858</name>
</gene>
<reference evidence="2" key="1">
    <citation type="submission" date="2023-03" db="EMBL/GenBank/DDBJ databases">
        <title>Massive genome expansion in bonnet fungi (Mycena s.s.) driven by repeated elements and novel gene families across ecological guilds.</title>
        <authorList>
            <consortium name="Lawrence Berkeley National Laboratory"/>
            <person name="Harder C.B."/>
            <person name="Miyauchi S."/>
            <person name="Viragh M."/>
            <person name="Kuo A."/>
            <person name="Thoen E."/>
            <person name="Andreopoulos B."/>
            <person name="Lu D."/>
            <person name="Skrede I."/>
            <person name="Drula E."/>
            <person name="Henrissat B."/>
            <person name="Morin E."/>
            <person name="Kohler A."/>
            <person name="Barry K."/>
            <person name="LaButti K."/>
            <person name="Morin E."/>
            <person name="Salamov A."/>
            <person name="Lipzen A."/>
            <person name="Mereny Z."/>
            <person name="Hegedus B."/>
            <person name="Baldrian P."/>
            <person name="Stursova M."/>
            <person name="Weitz H."/>
            <person name="Taylor A."/>
            <person name="Grigoriev I.V."/>
            <person name="Nagy L.G."/>
            <person name="Martin F."/>
            <person name="Kauserud H."/>
        </authorList>
    </citation>
    <scope>NUCLEOTIDE SEQUENCE</scope>
    <source>
        <strain evidence="2">CBHHK067</strain>
    </source>
</reference>
<name>A0AAD7CXL4_MYCRO</name>